<keyword evidence="4" id="KW-1185">Reference proteome</keyword>
<dbReference type="InterPro" id="IPR052208">
    <property type="entry name" value="DmX-like/RAVE_component"/>
</dbReference>
<evidence type="ECO:0000259" key="2">
    <source>
        <dbReference type="Pfam" id="PF12234"/>
    </source>
</evidence>
<dbReference type="Pfam" id="PF00400">
    <property type="entry name" value="WD40"/>
    <property type="match status" value="1"/>
</dbReference>
<organism evidence="3 4">
    <name type="scientific">Nakaseomyces bracarensis</name>
    <dbReference type="NCBI Taxonomy" id="273131"/>
    <lineage>
        <taxon>Eukaryota</taxon>
        <taxon>Fungi</taxon>
        <taxon>Dikarya</taxon>
        <taxon>Ascomycota</taxon>
        <taxon>Saccharomycotina</taxon>
        <taxon>Saccharomycetes</taxon>
        <taxon>Saccharomycetales</taxon>
        <taxon>Saccharomycetaceae</taxon>
        <taxon>Nakaseomyces</taxon>
    </lineage>
</organism>
<dbReference type="PANTHER" id="PTHR13950">
    <property type="entry name" value="RABCONNECTIN-RELATED"/>
    <property type="match status" value="1"/>
</dbReference>
<sequence>MSLNFLPGRPNNTVTSVCQRLWQYQTLLAYCSGNNLNVLSDNFCKLQTLYLEEDCVSVDINASNGFIAVAFGNKTRIYKPMYQVMKSPKWTLCTEVFHDDSKVNCVKWGVNNELVIGSKYLSLWNIKDEFGDYKPILLWTKLQPKPVYCCDISEDSQLIASYGKYEKTIKLWKRISIGGDENIFNVTLLKHDKAVTAIKWKRYSIDGDIQRRSQVLFSLSEDKKLRAWSCYKLDNGHNVDLWGSLDLHKNQKYCLVLDNWLFEYWDKKNSGHTINRKISRNSDLVILGDSEGNVEVYTLNHLSSDPPRIMTKHLIFSKNYNTKSFVTNPDIIYFAEAQPYSCVENTLSIVIHDLRGVIRHSSLALVDLLDPEKKTLGNLEHKFTGHNKSIQKLIRSSDGEALITTTRFSENCVWKPQYLNNGVTLRLKNMILTESPIEMAVIHERGRLVIALLKNKKLQAWECPNYNELEVDTKSSLMKSEIQINDENKPRKPILMLNTPEQSHNHSRHFIAIFYDDGSQSAYEISETNGISEIKSNFSKLHNSDMHLLSTIDPVHKNFNSNRPLLSVCTKAGNISTFKAEINYNTREVVWHKVHELNSGIEDILYMRGSSTGKMCIVDSTGRQMTLWDSKRGVLEYKETFDEEICDIDWTNTEHHQSVVSIGFENHVRLFTQLRYDYTNNIPSYLPISDINVMAHTAHKIGDSVWLKDGILVVASGNQFYVKDKTLDPNDPFTHSSIGSRMILSNDLFHLSSVLNGPLPVYHPQFLIQALMAEKLPLVKELLLRLFLELKRLELNAKNIIELDSALNIDPSKIFLGRHVHYPKEDFPPPYQEFNNEISSQLTEQLTKIALPYMTRHQQITMMTVITGVNHLMKYEKTVDFNGLRFLLGVKLFQSHKKSQKHVLMRDVSWALHSDNKEILLSIIDKHISTWEHARQYKLAYWAKQDDLIEKFEKIAKYEFSRDDTRDPNRCAVFYLALKKKQILLGLWRVCPGHPEQQKMLKFMNNDFTVPRWRTAALKNAFVLISKHRYLEAACFFLLAESLKDAVGVIYKQLNDVDLAIAVCRVFEGDNGPILGDFLTRELLTTAITDNDKWTTSFIYWKLRKQELAIKALITAPIEMEDNKNLVDEDKVVNKSFLVEDPALLFLYNHLRNRNVRYFLASLDLSNDKERYLILRATEILCRMGCDYLSVSLVKNWRFIEKPNIIELPKSPIKGNNYSGIDTMVEEPTTTHRVRKSLFDKFDNNNDNNNSSKIPPPNLLESFSTEILPSKSSILERSLDDPASKKSGSMSKDIEDKSQEQHKTSSVTPSRSLLDEFMAPPSTTNKSSSLASNHNNLLDEFSSLPDSNKSSTPRNLSDHASEPSDNTRKENQMNGSNKQANKATAPPAAPKVKSLLDDFM</sequence>
<dbReference type="SUPFAM" id="SSF50978">
    <property type="entry name" value="WD40 repeat-like"/>
    <property type="match status" value="2"/>
</dbReference>
<dbReference type="SMART" id="SM00320">
    <property type="entry name" value="WD40"/>
    <property type="match status" value="5"/>
</dbReference>
<dbReference type="InterPro" id="IPR001680">
    <property type="entry name" value="WD40_rpt"/>
</dbReference>
<feature type="compositionally biased region" description="Polar residues" evidence="1">
    <location>
        <begin position="1344"/>
        <end position="1355"/>
    </location>
</feature>
<dbReference type="InterPro" id="IPR022033">
    <property type="entry name" value="Rav1p_C"/>
</dbReference>
<dbReference type="Pfam" id="PF12234">
    <property type="entry name" value="Rav1p_C"/>
    <property type="match status" value="1"/>
</dbReference>
<dbReference type="PANTHER" id="PTHR13950:SF9">
    <property type="entry name" value="RABCONNECTIN-3A"/>
    <property type="match status" value="1"/>
</dbReference>
<feature type="compositionally biased region" description="Basic and acidic residues" evidence="1">
    <location>
        <begin position="1356"/>
        <end position="1371"/>
    </location>
</feature>
<reference evidence="3 4" key="1">
    <citation type="submission" date="2024-05" db="EMBL/GenBank/DDBJ databases">
        <title>Long read based assembly of the Candida bracarensis genome reveals expanded adhesin content.</title>
        <authorList>
            <person name="Marcet-Houben M."/>
            <person name="Ksiezopolska E."/>
            <person name="Gabaldon T."/>
        </authorList>
    </citation>
    <scope>NUCLEOTIDE SEQUENCE [LARGE SCALE GENOMIC DNA]</scope>
    <source>
        <strain evidence="3 4">CBM6</strain>
    </source>
</reference>
<name>A0ABR4NNS5_9SACH</name>
<evidence type="ECO:0000313" key="3">
    <source>
        <dbReference type="EMBL" id="KAL3229641.1"/>
    </source>
</evidence>
<feature type="compositionally biased region" description="Low complexity" evidence="1">
    <location>
        <begin position="1325"/>
        <end position="1338"/>
    </location>
</feature>
<feature type="compositionally biased region" description="Basic and acidic residues" evidence="1">
    <location>
        <begin position="1292"/>
        <end position="1303"/>
    </location>
</feature>
<dbReference type="Gene3D" id="2.130.10.10">
    <property type="entry name" value="YVTN repeat-like/Quinoprotein amine dehydrogenase"/>
    <property type="match status" value="2"/>
</dbReference>
<feature type="domain" description="RAVE complex protein Rav1 C-terminal" evidence="2">
    <location>
        <begin position="573"/>
        <end position="1193"/>
    </location>
</feature>
<gene>
    <name evidence="3" type="ORF">RNJ44_01777</name>
</gene>
<dbReference type="InterPro" id="IPR015943">
    <property type="entry name" value="WD40/YVTN_repeat-like_dom_sf"/>
</dbReference>
<feature type="region of interest" description="Disordered" evidence="1">
    <location>
        <begin position="1240"/>
        <end position="1261"/>
    </location>
</feature>
<feature type="region of interest" description="Disordered" evidence="1">
    <location>
        <begin position="1273"/>
        <end position="1400"/>
    </location>
</feature>
<dbReference type="InterPro" id="IPR036322">
    <property type="entry name" value="WD40_repeat_dom_sf"/>
</dbReference>
<accession>A0ABR4NNS5</accession>
<dbReference type="EMBL" id="JBEVYD010000011">
    <property type="protein sequence ID" value="KAL3229641.1"/>
    <property type="molecule type" value="Genomic_DNA"/>
</dbReference>
<evidence type="ECO:0000256" key="1">
    <source>
        <dbReference type="SAM" id="MobiDB-lite"/>
    </source>
</evidence>
<protein>
    <submittedName>
        <fullName evidence="3">Regulator of V-ATPase in vacuolar membrane protein 1</fullName>
    </submittedName>
</protein>
<proteinExistence type="predicted"/>
<dbReference type="Proteomes" id="UP001623330">
    <property type="component" value="Unassembled WGS sequence"/>
</dbReference>
<evidence type="ECO:0000313" key="4">
    <source>
        <dbReference type="Proteomes" id="UP001623330"/>
    </source>
</evidence>
<comment type="caution">
    <text evidence="3">The sequence shown here is derived from an EMBL/GenBank/DDBJ whole genome shotgun (WGS) entry which is preliminary data.</text>
</comment>